<gene>
    <name evidence="6 8" type="ORF">P152DRAFT_487845</name>
</gene>
<evidence type="ECO:0000256" key="3">
    <source>
        <dbReference type="ARBA" id="ARBA00022833"/>
    </source>
</evidence>
<feature type="domain" description="MYND-type" evidence="5">
    <location>
        <begin position="12"/>
        <end position="54"/>
    </location>
</feature>
<dbReference type="GeneID" id="54422674"/>
<keyword evidence="2 4" id="KW-0863">Zinc-finger</keyword>
<dbReference type="RefSeq" id="XP_033533927.1">
    <property type="nucleotide sequence ID" value="XM_033682104.1"/>
</dbReference>
<dbReference type="InterPro" id="IPR027974">
    <property type="entry name" value="DUF4470"/>
</dbReference>
<evidence type="ECO:0000256" key="4">
    <source>
        <dbReference type="PROSITE-ProRule" id="PRU00134"/>
    </source>
</evidence>
<dbReference type="InterPro" id="IPR002893">
    <property type="entry name" value="Znf_MYND"/>
</dbReference>
<evidence type="ECO:0000256" key="1">
    <source>
        <dbReference type="ARBA" id="ARBA00022723"/>
    </source>
</evidence>
<keyword evidence="1" id="KW-0479">Metal-binding</keyword>
<dbReference type="Pfam" id="PF01753">
    <property type="entry name" value="zf-MYND"/>
    <property type="match status" value="1"/>
</dbReference>
<evidence type="ECO:0000259" key="5">
    <source>
        <dbReference type="PROSITE" id="PS50865"/>
    </source>
</evidence>
<name>A0A6G1G303_9PEZI</name>
<evidence type="ECO:0000313" key="8">
    <source>
        <dbReference type="RefSeq" id="XP_033533927.1"/>
    </source>
</evidence>
<reference evidence="8" key="2">
    <citation type="submission" date="2020-04" db="EMBL/GenBank/DDBJ databases">
        <authorList>
            <consortium name="NCBI Genome Project"/>
        </authorList>
    </citation>
    <scope>NUCLEOTIDE SEQUENCE</scope>
    <source>
        <strain evidence="8">CBS 781.70</strain>
    </source>
</reference>
<dbReference type="EMBL" id="ML975158">
    <property type="protein sequence ID" value="KAF1812296.1"/>
    <property type="molecule type" value="Genomic_DNA"/>
</dbReference>
<keyword evidence="7" id="KW-1185">Reference proteome</keyword>
<dbReference type="Gene3D" id="6.10.140.2220">
    <property type="match status" value="1"/>
</dbReference>
<reference evidence="8" key="3">
    <citation type="submission" date="2025-04" db="UniProtKB">
        <authorList>
            <consortium name="RefSeq"/>
        </authorList>
    </citation>
    <scope>IDENTIFICATION</scope>
    <source>
        <strain evidence="8">CBS 781.70</strain>
    </source>
</reference>
<accession>A0A6G1G303</accession>
<evidence type="ECO:0000313" key="7">
    <source>
        <dbReference type="Proteomes" id="UP000504638"/>
    </source>
</evidence>
<dbReference type="GO" id="GO:0008270">
    <property type="term" value="F:zinc ion binding"/>
    <property type="evidence" value="ECO:0007669"/>
    <property type="project" value="UniProtKB-KW"/>
</dbReference>
<dbReference type="SUPFAM" id="SSF144232">
    <property type="entry name" value="HIT/MYND zinc finger-like"/>
    <property type="match status" value="1"/>
</dbReference>
<dbReference type="OrthoDB" id="5282002at2759"/>
<organism evidence="6">
    <name type="scientific">Eremomyces bilateralis CBS 781.70</name>
    <dbReference type="NCBI Taxonomy" id="1392243"/>
    <lineage>
        <taxon>Eukaryota</taxon>
        <taxon>Fungi</taxon>
        <taxon>Dikarya</taxon>
        <taxon>Ascomycota</taxon>
        <taxon>Pezizomycotina</taxon>
        <taxon>Dothideomycetes</taxon>
        <taxon>Dothideomycetes incertae sedis</taxon>
        <taxon>Eremomycetales</taxon>
        <taxon>Eremomycetaceae</taxon>
        <taxon>Eremomyces</taxon>
    </lineage>
</organism>
<dbReference type="AlphaFoldDB" id="A0A6G1G303"/>
<sequence length="569" mass="64681">MQSAIVLRRFPCANQSASASCQNEGKSACSACRMVLYCNQSCQRSHWSDHKKDCKSPMMKPTWTPSWHIENRTPTFINNNAQPYTSFGGGKYLWGNVPAIDVLALKNNEGLEYGKDLSLLFAASGDIRNVLKTIASLPTTYNMQLAITLNDHELDIVARNAIMLILLLAVEEPETAVDCVVHTWYSAQISKTHLDLLDTTVRPLLQDMCTKIVEKPDGKLLAKTWHFGKRGIRIALTKQAWIATLSYLDMPAELTSERAHKVRTAVTLAPERKDHLERHLFAQAPARRVGFMKFRQDGILLPFGHSRHAYNIPNPTFFQSSNTWLLKDAADPTAGWSHKDVWNTSIGSVYNDVYGKLYFHVKDVLTSVHKRLRSLEVVFHLFQLDARELTDHLKVDTLARIEVSNICDGPYLGPAPTVCIFAPFLQKRTTNPHASLITLFMNAVEEEYHHCGDQYNVQVMQRELQRIMKYMPYRPGMHRHDPALLQALSAKSLVRDGGRYLEKFMKRSKFDLIEQLAKAKVKKRNSIIGQWPARLKLRPGHPGAQDEFDSLVSSTLNGTECYLEWHRVD</sequence>
<proteinExistence type="predicted"/>
<evidence type="ECO:0000256" key="2">
    <source>
        <dbReference type="ARBA" id="ARBA00022771"/>
    </source>
</evidence>
<reference evidence="6 8" key="1">
    <citation type="submission" date="2020-01" db="EMBL/GenBank/DDBJ databases">
        <authorList>
            <consortium name="DOE Joint Genome Institute"/>
            <person name="Haridas S."/>
            <person name="Albert R."/>
            <person name="Binder M."/>
            <person name="Bloem J."/>
            <person name="Labutti K."/>
            <person name="Salamov A."/>
            <person name="Andreopoulos B."/>
            <person name="Baker S.E."/>
            <person name="Barry K."/>
            <person name="Bills G."/>
            <person name="Bluhm B.H."/>
            <person name="Cannon C."/>
            <person name="Castanera R."/>
            <person name="Culley D.E."/>
            <person name="Daum C."/>
            <person name="Ezra D."/>
            <person name="Gonzalez J.B."/>
            <person name="Henrissat B."/>
            <person name="Kuo A."/>
            <person name="Liang C."/>
            <person name="Lipzen A."/>
            <person name="Lutzoni F."/>
            <person name="Magnuson J."/>
            <person name="Mondo S."/>
            <person name="Nolan M."/>
            <person name="Ohm R."/>
            <person name="Pangilinan J."/>
            <person name="Park H.-J."/>
            <person name="Ramirez L."/>
            <person name="Alfaro M."/>
            <person name="Sun H."/>
            <person name="Tritt A."/>
            <person name="Yoshinaga Y."/>
            <person name="Zwiers L.-H."/>
            <person name="Turgeon B.G."/>
            <person name="Goodwin S.B."/>
            <person name="Spatafora J.W."/>
            <person name="Crous P.W."/>
            <person name="Grigoriev I.V."/>
        </authorList>
    </citation>
    <scope>NUCLEOTIDE SEQUENCE</scope>
    <source>
        <strain evidence="6 8">CBS 781.70</strain>
    </source>
</reference>
<dbReference type="PROSITE" id="PS50865">
    <property type="entry name" value="ZF_MYND_2"/>
    <property type="match status" value="1"/>
</dbReference>
<protein>
    <recommendedName>
        <fullName evidence="5">MYND-type domain-containing protein</fullName>
    </recommendedName>
</protein>
<evidence type="ECO:0000313" key="6">
    <source>
        <dbReference type="EMBL" id="KAF1812296.1"/>
    </source>
</evidence>
<dbReference type="Proteomes" id="UP000504638">
    <property type="component" value="Unplaced"/>
</dbReference>
<keyword evidence="3" id="KW-0862">Zinc</keyword>
<dbReference type="Pfam" id="PF14737">
    <property type="entry name" value="DUF4470"/>
    <property type="match status" value="1"/>
</dbReference>